<evidence type="ECO:0000313" key="1">
    <source>
        <dbReference type="EMBL" id="MEQ2228342.1"/>
    </source>
</evidence>
<protein>
    <submittedName>
        <fullName evidence="1">Uncharacterized protein</fullName>
    </submittedName>
</protein>
<gene>
    <name evidence="1" type="ORF">ILYODFUR_007860</name>
</gene>
<sequence length="231" mass="26498">MAELHQTRFCFQVPSSTLQRKYLNIELTPDLIRTHSTAQVNHLDFLRSTHLGPDSLYPWRPDFTHLLAILPFTFQYHFVNKTPFTNSVVLLSVLLYMEQIRPDMTKQNIRCCAVGSTVDLQEEGPGFKSWPAGLSAWSLHVVSSFCGAVLLNITIISTRVVRWEGLCIDPKRTGRRVTEKLCPISRALCPGPPVLENEKVRERKKVKLVHSFFQVLLRRLEELQDINGMKL</sequence>
<dbReference type="Proteomes" id="UP001482620">
    <property type="component" value="Unassembled WGS sequence"/>
</dbReference>
<accession>A0ABV0T7U4</accession>
<reference evidence="1 2" key="1">
    <citation type="submission" date="2021-06" db="EMBL/GenBank/DDBJ databases">
        <authorList>
            <person name="Palmer J.M."/>
        </authorList>
    </citation>
    <scope>NUCLEOTIDE SEQUENCE [LARGE SCALE GENOMIC DNA]</scope>
    <source>
        <strain evidence="2">if_2019</strain>
        <tissue evidence="1">Muscle</tissue>
    </source>
</reference>
<name>A0ABV0T7U4_9TELE</name>
<comment type="caution">
    <text evidence="1">The sequence shown here is derived from an EMBL/GenBank/DDBJ whole genome shotgun (WGS) entry which is preliminary data.</text>
</comment>
<proteinExistence type="predicted"/>
<dbReference type="EMBL" id="JAHRIQ010023683">
    <property type="protein sequence ID" value="MEQ2228342.1"/>
    <property type="molecule type" value="Genomic_DNA"/>
</dbReference>
<organism evidence="1 2">
    <name type="scientific">Ilyodon furcidens</name>
    <name type="common">goldbreast splitfin</name>
    <dbReference type="NCBI Taxonomy" id="33524"/>
    <lineage>
        <taxon>Eukaryota</taxon>
        <taxon>Metazoa</taxon>
        <taxon>Chordata</taxon>
        <taxon>Craniata</taxon>
        <taxon>Vertebrata</taxon>
        <taxon>Euteleostomi</taxon>
        <taxon>Actinopterygii</taxon>
        <taxon>Neopterygii</taxon>
        <taxon>Teleostei</taxon>
        <taxon>Neoteleostei</taxon>
        <taxon>Acanthomorphata</taxon>
        <taxon>Ovalentaria</taxon>
        <taxon>Atherinomorphae</taxon>
        <taxon>Cyprinodontiformes</taxon>
        <taxon>Goodeidae</taxon>
        <taxon>Ilyodon</taxon>
    </lineage>
</organism>
<keyword evidence="2" id="KW-1185">Reference proteome</keyword>
<evidence type="ECO:0000313" key="2">
    <source>
        <dbReference type="Proteomes" id="UP001482620"/>
    </source>
</evidence>